<sequence length="297" mass="33242">MDVSFLSGDLMILPDALEETAMYYRQMMSEKAFFDDDEDEQEFDEVNLEDCKIIENVAIVPLHGVIVRYPNWMTRWYGATSSDEFATKIEVLSQRSGIDEIIMDVDTPGGVNAGLDEAAKRINAVRKNISIRSVCNEMMASAGVYLGSCADEIVITRNGLIGSIGVIQERFDWSKYEAETGRVTKIIASGKFKKTFHPSVPFNGDYQEHLQNRSDRLYSIFVEVVADNRKTSVDDVLTNMADAKIFTGQEAVDMGLADRVGTLKQLVAELTGPNNHSFNHGDDDDGQEYARYIESRS</sequence>
<keyword evidence="3" id="KW-0378">Hydrolase</keyword>
<dbReference type="InterPro" id="IPR002142">
    <property type="entry name" value="Peptidase_S49"/>
</dbReference>
<accession>A0A517VRA2</accession>
<gene>
    <name evidence="3" type="primary">sppA_1</name>
    <name evidence="3" type="ORF">V144x_09900</name>
</gene>
<reference evidence="3 4" key="1">
    <citation type="submission" date="2019-03" db="EMBL/GenBank/DDBJ databases">
        <title>Deep-cultivation of Planctomycetes and their phenomic and genomic characterization uncovers novel biology.</title>
        <authorList>
            <person name="Wiegand S."/>
            <person name="Jogler M."/>
            <person name="Boedeker C."/>
            <person name="Pinto D."/>
            <person name="Vollmers J."/>
            <person name="Rivas-Marin E."/>
            <person name="Kohn T."/>
            <person name="Peeters S.H."/>
            <person name="Heuer A."/>
            <person name="Rast P."/>
            <person name="Oberbeckmann S."/>
            <person name="Bunk B."/>
            <person name="Jeske O."/>
            <person name="Meyerdierks A."/>
            <person name="Storesund J.E."/>
            <person name="Kallscheuer N."/>
            <person name="Luecker S."/>
            <person name="Lage O.M."/>
            <person name="Pohl T."/>
            <person name="Merkel B.J."/>
            <person name="Hornburger P."/>
            <person name="Mueller R.-W."/>
            <person name="Bruemmer F."/>
            <person name="Labrenz M."/>
            <person name="Spormann A.M."/>
            <person name="Op den Camp H."/>
            <person name="Overmann J."/>
            <person name="Amann R."/>
            <person name="Jetten M.S.M."/>
            <person name="Mascher T."/>
            <person name="Medema M.H."/>
            <person name="Devos D.P."/>
            <person name="Kaster A.-K."/>
            <person name="Ovreas L."/>
            <person name="Rohde M."/>
            <person name="Galperin M.Y."/>
            <person name="Jogler C."/>
        </authorList>
    </citation>
    <scope>NUCLEOTIDE SEQUENCE [LARGE SCALE GENOMIC DNA]</scope>
    <source>
        <strain evidence="3 4">V144</strain>
    </source>
</reference>
<dbReference type="InterPro" id="IPR033855">
    <property type="entry name" value="Protein_C"/>
</dbReference>
<dbReference type="GO" id="GO:0008233">
    <property type="term" value="F:peptidase activity"/>
    <property type="evidence" value="ECO:0007669"/>
    <property type="project" value="InterPro"/>
</dbReference>
<dbReference type="RefSeq" id="WP_144982167.1">
    <property type="nucleotide sequence ID" value="NZ_CP037920.1"/>
</dbReference>
<proteinExistence type="inferred from homology"/>
<organism evidence="3 4">
    <name type="scientific">Gimesia aquarii</name>
    <dbReference type="NCBI Taxonomy" id="2527964"/>
    <lineage>
        <taxon>Bacteria</taxon>
        <taxon>Pseudomonadati</taxon>
        <taxon>Planctomycetota</taxon>
        <taxon>Planctomycetia</taxon>
        <taxon>Planctomycetales</taxon>
        <taxon>Planctomycetaceae</taxon>
        <taxon>Gimesia</taxon>
    </lineage>
</organism>
<dbReference type="Gene3D" id="3.90.226.10">
    <property type="entry name" value="2-enoyl-CoA Hydratase, Chain A, domain 1"/>
    <property type="match status" value="1"/>
</dbReference>
<dbReference type="Pfam" id="PF01343">
    <property type="entry name" value="Peptidase_S49"/>
    <property type="match status" value="1"/>
</dbReference>
<dbReference type="EC" id="3.4.21.-" evidence="3"/>
<dbReference type="SUPFAM" id="SSF52096">
    <property type="entry name" value="ClpP/crotonase"/>
    <property type="match status" value="1"/>
</dbReference>
<comment type="similarity">
    <text evidence="1">Belongs to the peptidase S49 family.</text>
</comment>
<dbReference type="PANTHER" id="PTHR42987:SF4">
    <property type="entry name" value="PROTEASE SOHB-RELATED"/>
    <property type="match status" value="1"/>
</dbReference>
<dbReference type="CDD" id="cd07022">
    <property type="entry name" value="S49_Sppa_36K_type"/>
    <property type="match status" value="1"/>
</dbReference>
<dbReference type="PANTHER" id="PTHR42987">
    <property type="entry name" value="PEPTIDASE S49"/>
    <property type="match status" value="1"/>
</dbReference>
<evidence type="ECO:0000313" key="4">
    <source>
        <dbReference type="Proteomes" id="UP000318704"/>
    </source>
</evidence>
<protein>
    <submittedName>
        <fullName evidence="3">Signal peptide peptidase SppA</fullName>
        <ecNumber evidence="3">3.4.21.-</ecNumber>
    </submittedName>
</protein>
<dbReference type="Proteomes" id="UP000318704">
    <property type="component" value="Chromosome"/>
</dbReference>
<evidence type="ECO:0000313" key="3">
    <source>
        <dbReference type="EMBL" id="QDT95545.1"/>
    </source>
</evidence>
<evidence type="ECO:0000259" key="2">
    <source>
        <dbReference type="Pfam" id="PF01343"/>
    </source>
</evidence>
<dbReference type="Gene3D" id="6.20.330.10">
    <property type="match status" value="1"/>
</dbReference>
<dbReference type="AlphaFoldDB" id="A0A517VRA2"/>
<dbReference type="InterPro" id="IPR029045">
    <property type="entry name" value="ClpP/crotonase-like_dom_sf"/>
</dbReference>
<evidence type="ECO:0000256" key="1">
    <source>
        <dbReference type="ARBA" id="ARBA00008683"/>
    </source>
</evidence>
<dbReference type="GO" id="GO:0006508">
    <property type="term" value="P:proteolysis"/>
    <property type="evidence" value="ECO:0007669"/>
    <property type="project" value="InterPro"/>
</dbReference>
<feature type="domain" description="Peptidase S49" evidence="2">
    <location>
        <begin position="126"/>
        <end position="270"/>
    </location>
</feature>
<dbReference type="KEGG" id="gaw:V144x_09900"/>
<name>A0A517VRA2_9PLAN</name>
<dbReference type="EMBL" id="CP037920">
    <property type="protein sequence ID" value="QDT95545.1"/>
    <property type="molecule type" value="Genomic_DNA"/>
</dbReference>